<protein>
    <submittedName>
        <fullName evidence="3">Helicase conserved C-terminal domain-containing protein</fullName>
    </submittedName>
</protein>
<dbReference type="PROSITE" id="PS51194">
    <property type="entry name" value="HELICASE_CTER"/>
    <property type="match status" value="1"/>
</dbReference>
<dbReference type="GO" id="GO:0003677">
    <property type="term" value="F:DNA binding"/>
    <property type="evidence" value="ECO:0007669"/>
    <property type="project" value="InterPro"/>
</dbReference>
<dbReference type="OrthoDB" id="9802848at2"/>
<dbReference type="InterPro" id="IPR027417">
    <property type="entry name" value="P-loop_NTPase"/>
</dbReference>
<dbReference type="SUPFAM" id="SSF52540">
    <property type="entry name" value="P-loop containing nucleoside triphosphate hydrolases"/>
    <property type="match status" value="1"/>
</dbReference>
<dbReference type="PANTHER" id="PTHR47396">
    <property type="entry name" value="TYPE I RESTRICTION ENZYME ECOKI R PROTEIN"/>
    <property type="match status" value="1"/>
</dbReference>
<keyword evidence="3" id="KW-0347">Helicase</keyword>
<sequence>MFISTEGVKNSSWQSFERVISRLLMAEGFNGARVVGQSNDHGADIVASRNGIRWVFQAKHWNKPVGIDVIDETLRAAQIYNAKIPVIVASNGFDSKAIEHQRTLMSNGIPLQLWDVSVLIDHVKRLPNTVPNTNKPREYQEDAIVGIVNSFMNKKFKALAVMATGLGKTFVAAEAIRRILVNKPNLKVLVLAHTNPLVYQLERSFWKFMTKEQTSIIWNGYEEPTLSQLEKADFVFACVNSVSDYATRNEELPKFDIIIVDECHHAGSSMYQTVFNYTMAGKRNGSFLLGLTATPWRPDEIDLSDIFGETVVCIDMVEGLQKGFLSNVDYRMYTDNIDWDSLKNLNGQSFTPKQINRTLFIEQWDDSVVYELKKTWREQPNPRAIIFCGTIDHANIMCTKLNAMGFCKAAAIYSNSGNGYTMTQFEKNRILTDFSDGNINVVCTVDIFNEGIDVPDVNILVFQRVTHSRRIFIQQLGRGLRISDNKDKVIVLDFVSDIRRFAAGIELKDGLEQGTKQTTRISIPNTVTFRKVTGDDPETERFLRIWLDDIVAIEESGDNSSILKFPPILPNSKR</sequence>
<keyword evidence="3" id="KW-0547">Nucleotide-binding</keyword>
<dbReference type="InterPro" id="IPR050742">
    <property type="entry name" value="Helicase_Restrict-Modif_Enz"/>
</dbReference>
<dbReference type="RefSeq" id="WP_074960438.1">
    <property type="nucleotide sequence ID" value="NZ_FOKQ01000006.1"/>
</dbReference>
<dbReference type="SMART" id="SM00487">
    <property type="entry name" value="DEXDc"/>
    <property type="match status" value="1"/>
</dbReference>
<dbReference type="InterPro" id="IPR011335">
    <property type="entry name" value="Restrct_endonuc-II-like"/>
</dbReference>
<dbReference type="InterPro" id="IPR007560">
    <property type="entry name" value="Restrct_endonuc_IV_Mrr"/>
</dbReference>
<dbReference type="Pfam" id="PF04851">
    <property type="entry name" value="ResIII"/>
    <property type="match status" value="1"/>
</dbReference>
<evidence type="ECO:0000259" key="2">
    <source>
        <dbReference type="PROSITE" id="PS51194"/>
    </source>
</evidence>
<feature type="domain" description="Helicase ATP-binding" evidence="1">
    <location>
        <begin position="149"/>
        <end position="313"/>
    </location>
</feature>
<accession>A0A1I1FNK5</accession>
<dbReference type="PANTHER" id="PTHR47396:SF1">
    <property type="entry name" value="ATP-DEPENDENT HELICASE IRC3-RELATED"/>
    <property type="match status" value="1"/>
</dbReference>
<evidence type="ECO:0000259" key="1">
    <source>
        <dbReference type="PROSITE" id="PS51192"/>
    </source>
</evidence>
<dbReference type="GO" id="GO:0004386">
    <property type="term" value="F:helicase activity"/>
    <property type="evidence" value="ECO:0007669"/>
    <property type="project" value="UniProtKB-KW"/>
</dbReference>
<dbReference type="InterPro" id="IPR006935">
    <property type="entry name" value="Helicase/UvrB_N"/>
</dbReference>
<dbReference type="Gene3D" id="3.40.1350.10">
    <property type="match status" value="1"/>
</dbReference>
<dbReference type="Pfam" id="PF04471">
    <property type="entry name" value="Mrr_cat"/>
    <property type="match status" value="1"/>
</dbReference>
<dbReference type="GO" id="GO:0009307">
    <property type="term" value="P:DNA restriction-modification system"/>
    <property type="evidence" value="ECO:0007669"/>
    <property type="project" value="InterPro"/>
</dbReference>
<name>A0A1I1FNK5_RUMAL</name>
<gene>
    <name evidence="3" type="ORF">SAMN02910406_00961</name>
</gene>
<dbReference type="Pfam" id="PF00271">
    <property type="entry name" value="Helicase_C"/>
    <property type="match status" value="1"/>
</dbReference>
<dbReference type="InterPro" id="IPR011856">
    <property type="entry name" value="tRNA_endonuc-like_dom_sf"/>
</dbReference>
<evidence type="ECO:0000313" key="4">
    <source>
        <dbReference type="Proteomes" id="UP000182192"/>
    </source>
</evidence>
<dbReference type="GO" id="GO:0005829">
    <property type="term" value="C:cytosol"/>
    <property type="evidence" value="ECO:0007669"/>
    <property type="project" value="TreeGrafter"/>
</dbReference>
<dbReference type="Gene3D" id="3.40.50.300">
    <property type="entry name" value="P-loop containing nucleotide triphosphate hydrolases"/>
    <property type="match status" value="2"/>
</dbReference>
<keyword evidence="3" id="KW-0378">Hydrolase</keyword>
<dbReference type="InterPro" id="IPR014001">
    <property type="entry name" value="Helicase_ATP-bd"/>
</dbReference>
<dbReference type="EMBL" id="FOKQ01000006">
    <property type="protein sequence ID" value="SFC00576.1"/>
    <property type="molecule type" value="Genomic_DNA"/>
</dbReference>
<dbReference type="PROSITE" id="PS51192">
    <property type="entry name" value="HELICASE_ATP_BIND_1"/>
    <property type="match status" value="1"/>
</dbReference>
<dbReference type="CDD" id="cd18032">
    <property type="entry name" value="DEXHc_RE_I_III_res"/>
    <property type="match status" value="1"/>
</dbReference>
<organism evidence="3 4">
    <name type="scientific">Ruminococcus albus</name>
    <dbReference type="NCBI Taxonomy" id="1264"/>
    <lineage>
        <taxon>Bacteria</taxon>
        <taxon>Bacillati</taxon>
        <taxon>Bacillota</taxon>
        <taxon>Clostridia</taxon>
        <taxon>Eubacteriales</taxon>
        <taxon>Oscillospiraceae</taxon>
        <taxon>Ruminococcus</taxon>
    </lineage>
</organism>
<proteinExistence type="predicted"/>
<feature type="domain" description="Helicase C-terminal" evidence="2">
    <location>
        <begin position="363"/>
        <end position="523"/>
    </location>
</feature>
<dbReference type="GO" id="GO:0005524">
    <property type="term" value="F:ATP binding"/>
    <property type="evidence" value="ECO:0007669"/>
    <property type="project" value="InterPro"/>
</dbReference>
<keyword evidence="3" id="KW-0067">ATP-binding</keyword>
<reference evidence="3 4" key="1">
    <citation type="submission" date="2016-10" db="EMBL/GenBank/DDBJ databases">
        <authorList>
            <person name="de Groot N.N."/>
        </authorList>
    </citation>
    <scope>NUCLEOTIDE SEQUENCE [LARGE SCALE GENOMIC DNA]</scope>
    <source>
        <strain evidence="3 4">AR67</strain>
    </source>
</reference>
<dbReference type="InterPro" id="IPR001650">
    <property type="entry name" value="Helicase_C-like"/>
</dbReference>
<dbReference type="SMART" id="SM00490">
    <property type="entry name" value="HELICc"/>
    <property type="match status" value="1"/>
</dbReference>
<dbReference type="GO" id="GO:0016787">
    <property type="term" value="F:hydrolase activity"/>
    <property type="evidence" value="ECO:0007669"/>
    <property type="project" value="InterPro"/>
</dbReference>
<dbReference type="AlphaFoldDB" id="A0A1I1FNK5"/>
<dbReference type="CDD" id="cd18799">
    <property type="entry name" value="SF2_C_EcoAI-like"/>
    <property type="match status" value="1"/>
</dbReference>
<evidence type="ECO:0000313" key="3">
    <source>
        <dbReference type="EMBL" id="SFC00576.1"/>
    </source>
</evidence>
<dbReference type="Proteomes" id="UP000182192">
    <property type="component" value="Unassembled WGS sequence"/>
</dbReference>
<dbReference type="GO" id="GO:0004519">
    <property type="term" value="F:endonuclease activity"/>
    <property type="evidence" value="ECO:0007669"/>
    <property type="project" value="InterPro"/>
</dbReference>
<dbReference type="SUPFAM" id="SSF52980">
    <property type="entry name" value="Restriction endonuclease-like"/>
    <property type="match status" value="1"/>
</dbReference>